<sequence>MPRDEDDAILSLEGFALEGLLTDLDPEAFVGLRGQLGLSQANIGYGRDDLYNGKFADDDSEIPLARSSLFGSASASASGAGRDWEDEVDKEFEEDRNRLVFGGGSGGGRTKVRGEIDDYDEDDDEDDEEEESLAADSPQIYRKNRPGLTNSDTFNSSSSPVATMTSPMIPKRSEPEQVDIESLFPSFVPHGVLEFTELFSNLPRKRQKLSAGYVNIRYAQTHPQPSTSTSKYLDGTLPIPSGPSRSSAQHPKLPQMLEEAYRELIAKLPPPLPEPNQFESADEQTGDCDLNLDRELEKLSTALPNRSRGPNTTTTPAWKLPTDERGWQALAMEDWEDSIVWDGPHNAPTRPVQTFDTLTRLSRPRNEAIEEGDWMKSVIWDANQRPWKDFTGLELMPVDREIEQPEPEALQPPPTTASATATQGSKPVGSTRQRDGKSQQPILDPFNLSNDRLYEVSKEHRRRVRQTLGNLEVQHSYPAIKLHFPLYKTRLTKQEARSFHRPALQFPLNIPIRFSRVKVPKKKKDKSGRKIRTTAGAAELLRSTTDLTLKHTGGFMLFEYSEEAPPVISNIGMGSILVNYYRKKNALDDHVPKDDLGEPFVLDVGDASPFMKFGSIQPGETVPTLYNNLVRAPLFKHKPSSTDFLVIRSVTETETKYYIRSIDNLFVVGQTFPAIEVPGPHSRKITNLTKIRLHNIAHRLTEKSSVARLKIQSVMKYFNDQNELQMRQRLKEFMEYTRKGPNQGYWVIRNNFKLPEELVKLATPEWVCLAESMQVGQRQLLDAGYGKDADAEGDGEDTSKLDIEQQLAPWSTTKNFIQASQNKAMLRLYGEGDPSGRGEAFSFIKVSMKDVFLRYGETMEDRQAEIAARPKSTHKHSVNEQQDVYHQEIERIWQSQRKALSNPNPPELTQEDELRARGRQPHAAHHHHHHHHHHHASLSASETPWSAGVGTPVEWSRRSRSPSTFSRQSSPEQDGMSMGSRNNVVGANKALKIRRLIDGKWQTEVVRDPTIVNAYLRQRRLIDDQESSMEALMPTDDPEKNRMAKKRLEEVLAKLKRNQERRLARKNAKEMSLVAAAAAAGGNGPPPPVLKRVSAIGLEAPLMSSNPPGITPGRKCGNCGQAGHMKTNRKCPRWVEHYGSTAGGGASFSGGVSGVGHE</sequence>
<feature type="compositionally biased region" description="Polar residues" evidence="3">
    <location>
        <begin position="147"/>
        <end position="166"/>
    </location>
</feature>
<dbReference type="AlphaFoldDB" id="A0A9P6TA95"/>
<keyword evidence="2" id="KW-0539">Nucleus</keyword>
<keyword evidence="6" id="KW-1185">Reference proteome</keyword>
<feature type="domain" description="Transcription initiation factor TFIID subunit 1 histone acetyltransferase" evidence="4">
    <location>
        <begin position="446"/>
        <end position="900"/>
    </location>
</feature>
<comment type="subcellular location">
    <subcellularLocation>
        <location evidence="1">Nucleus</location>
    </subcellularLocation>
</comment>
<feature type="compositionally biased region" description="Low complexity" evidence="3">
    <location>
        <begin position="961"/>
        <end position="970"/>
    </location>
</feature>
<dbReference type="PANTHER" id="PTHR13900:SF0">
    <property type="entry name" value="TRANSCRIPTION INITIATION FACTOR TFIID SUBUNIT 1"/>
    <property type="match status" value="1"/>
</dbReference>
<dbReference type="GO" id="GO:0016251">
    <property type="term" value="F:RNA polymerase II general transcription initiation factor activity"/>
    <property type="evidence" value="ECO:0007669"/>
    <property type="project" value="InterPro"/>
</dbReference>
<evidence type="ECO:0000313" key="5">
    <source>
        <dbReference type="EMBL" id="KAG0144936.1"/>
    </source>
</evidence>
<dbReference type="GO" id="GO:0051123">
    <property type="term" value="P:RNA polymerase II preinitiation complex assembly"/>
    <property type="evidence" value="ECO:0007669"/>
    <property type="project" value="TreeGrafter"/>
</dbReference>
<accession>A0A9P6TA95</accession>
<dbReference type="Proteomes" id="UP000886653">
    <property type="component" value="Unassembled WGS sequence"/>
</dbReference>
<dbReference type="OrthoDB" id="5752at2759"/>
<evidence type="ECO:0000313" key="6">
    <source>
        <dbReference type="Proteomes" id="UP000886653"/>
    </source>
</evidence>
<comment type="caution">
    <text evidence="5">The sequence shown here is derived from an EMBL/GenBank/DDBJ whole genome shotgun (WGS) entry which is preliminary data.</text>
</comment>
<feature type="region of interest" description="Disordered" evidence="3">
    <location>
        <begin position="405"/>
        <end position="445"/>
    </location>
</feature>
<proteinExistence type="predicted"/>
<name>A0A9P6TA95_9BASI</name>
<dbReference type="InterPro" id="IPR040240">
    <property type="entry name" value="TAF1"/>
</dbReference>
<reference evidence="5" key="1">
    <citation type="submission" date="2013-11" db="EMBL/GenBank/DDBJ databases">
        <title>Genome sequence of the fusiform rust pathogen reveals effectors for host alternation and coevolution with pine.</title>
        <authorList>
            <consortium name="DOE Joint Genome Institute"/>
            <person name="Smith K."/>
            <person name="Pendleton A."/>
            <person name="Kubisiak T."/>
            <person name="Anderson C."/>
            <person name="Salamov A."/>
            <person name="Aerts A."/>
            <person name="Riley R."/>
            <person name="Clum A."/>
            <person name="Lindquist E."/>
            <person name="Ence D."/>
            <person name="Campbell M."/>
            <person name="Kronenberg Z."/>
            <person name="Feau N."/>
            <person name="Dhillon B."/>
            <person name="Hamelin R."/>
            <person name="Burleigh J."/>
            <person name="Smith J."/>
            <person name="Yandell M."/>
            <person name="Nelson C."/>
            <person name="Grigoriev I."/>
            <person name="Davis J."/>
        </authorList>
    </citation>
    <scope>NUCLEOTIDE SEQUENCE</scope>
    <source>
        <strain evidence="5">G11</strain>
    </source>
</reference>
<evidence type="ECO:0000259" key="4">
    <source>
        <dbReference type="Pfam" id="PF12157"/>
    </source>
</evidence>
<feature type="compositionally biased region" description="Low complexity" evidence="3">
    <location>
        <begin position="71"/>
        <end position="81"/>
    </location>
</feature>
<feature type="region of interest" description="Disordered" evidence="3">
    <location>
        <begin position="915"/>
        <end position="983"/>
    </location>
</feature>
<dbReference type="GO" id="GO:0005669">
    <property type="term" value="C:transcription factor TFIID complex"/>
    <property type="evidence" value="ECO:0007669"/>
    <property type="project" value="InterPro"/>
</dbReference>
<dbReference type="GO" id="GO:0004402">
    <property type="term" value="F:histone acetyltransferase activity"/>
    <property type="evidence" value="ECO:0007669"/>
    <property type="project" value="InterPro"/>
</dbReference>
<dbReference type="GO" id="GO:0017025">
    <property type="term" value="F:TBP-class protein binding"/>
    <property type="evidence" value="ECO:0007669"/>
    <property type="project" value="InterPro"/>
</dbReference>
<evidence type="ECO:0000256" key="3">
    <source>
        <dbReference type="SAM" id="MobiDB-lite"/>
    </source>
</evidence>
<dbReference type="InterPro" id="IPR022591">
    <property type="entry name" value="TAF1_HAT_dom"/>
</dbReference>
<gene>
    <name evidence="5" type="ORF">CROQUDRAFT_716388</name>
</gene>
<feature type="region of interest" description="Disordered" evidence="3">
    <location>
        <begin position="71"/>
        <end position="169"/>
    </location>
</feature>
<evidence type="ECO:0000256" key="1">
    <source>
        <dbReference type="ARBA" id="ARBA00004123"/>
    </source>
</evidence>
<organism evidence="5 6">
    <name type="scientific">Cronartium quercuum f. sp. fusiforme G11</name>
    <dbReference type="NCBI Taxonomy" id="708437"/>
    <lineage>
        <taxon>Eukaryota</taxon>
        <taxon>Fungi</taxon>
        <taxon>Dikarya</taxon>
        <taxon>Basidiomycota</taxon>
        <taxon>Pucciniomycotina</taxon>
        <taxon>Pucciniomycetes</taxon>
        <taxon>Pucciniales</taxon>
        <taxon>Coleosporiaceae</taxon>
        <taxon>Cronartium</taxon>
    </lineage>
</organism>
<protein>
    <recommendedName>
        <fullName evidence="4">Transcription initiation factor TFIID subunit 1 histone acetyltransferase domain-containing protein</fullName>
    </recommendedName>
</protein>
<dbReference type="PANTHER" id="PTHR13900">
    <property type="entry name" value="TRANSCRIPTION INITIATION FACTOR TFIID"/>
    <property type="match status" value="1"/>
</dbReference>
<dbReference type="EMBL" id="MU167286">
    <property type="protein sequence ID" value="KAG0144936.1"/>
    <property type="molecule type" value="Genomic_DNA"/>
</dbReference>
<feature type="compositionally biased region" description="Acidic residues" evidence="3">
    <location>
        <begin position="117"/>
        <end position="133"/>
    </location>
</feature>
<evidence type="ECO:0000256" key="2">
    <source>
        <dbReference type="ARBA" id="ARBA00023242"/>
    </source>
</evidence>
<dbReference type="Pfam" id="PF12157">
    <property type="entry name" value="DUF3591"/>
    <property type="match status" value="1"/>
</dbReference>
<feature type="compositionally biased region" description="Basic residues" evidence="3">
    <location>
        <begin position="917"/>
        <end position="936"/>
    </location>
</feature>